<keyword evidence="1" id="KW-0732">Signal</keyword>
<organism evidence="3 4">
    <name type="scientific">Chitiniphilus purpureus</name>
    <dbReference type="NCBI Taxonomy" id="2981137"/>
    <lineage>
        <taxon>Bacteria</taxon>
        <taxon>Pseudomonadati</taxon>
        <taxon>Pseudomonadota</taxon>
        <taxon>Betaproteobacteria</taxon>
        <taxon>Neisseriales</taxon>
        <taxon>Chitinibacteraceae</taxon>
        <taxon>Chitiniphilus</taxon>
    </lineage>
</organism>
<accession>A0ABY6DPH9</accession>
<dbReference type="Pfam" id="PF07589">
    <property type="entry name" value="PEP-CTERM"/>
    <property type="match status" value="1"/>
</dbReference>
<evidence type="ECO:0000313" key="3">
    <source>
        <dbReference type="EMBL" id="UXY16274.1"/>
    </source>
</evidence>
<dbReference type="Proteomes" id="UP001061302">
    <property type="component" value="Chromosome"/>
</dbReference>
<dbReference type="EMBL" id="CP106753">
    <property type="protein sequence ID" value="UXY16274.1"/>
    <property type="molecule type" value="Genomic_DNA"/>
</dbReference>
<sequence>MLVRRIIAAMAGLLLSQAAMAIPASLDAGQVTIDYDPDQFTFAIEYNDWGWTNYLDPNSITYRPVNNGVELFFGNQIYLSDYAINEQDPLQPTRALFDATFDFQAKPGHRIVGYTVDVLGSYSIEHPGAVAVGLNNVGWVSYTQGHNSLFSQRFNYDGAFAQPLQGSAEALGSLEFIEVQVGTEWVVVGSEWVPDPACAGDPDCPLIEQPIYGEVPVYMQQADLGAADLQLYSITLSAVTAPVPEPEVYALMLTGMGLVGWARRRRKS</sequence>
<evidence type="ECO:0000313" key="4">
    <source>
        <dbReference type="Proteomes" id="UP001061302"/>
    </source>
</evidence>
<keyword evidence="4" id="KW-1185">Reference proteome</keyword>
<proteinExistence type="predicted"/>
<feature type="chain" id="PRO_5046682983" evidence="1">
    <location>
        <begin position="22"/>
        <end position="268"/>
    </location>
</feature>
<feature type="signal peptide" evidence="1">
    <location>
        <begin position="1"/>
        <end position="21"/>
    </location>
</feature>
<dbReference type="RefSeq" id="WP_263125726.1">
    <property type="nucleotide sequence ID" value="NZ_CP106753.1"/>
</dbReference>
<gene>
    <name evidence="3" type="ORF">N8I74_04440</name>
</gene>
<name>A0ABY6DPH9_9NEIS</name>
<protein>
    <submittedName>
        <fullName evidence="3">PEP-CTERM sorting domain-containing protein</fullName>
    </submittedName>
</protein>
<evidence type="ECO:0000256" key="1">
    <source>
        <dbReference type="SAM" id="SignalP"/>
    </source>
</evidence>
<feature type="domain" description="Ice-binding protein C-terminal" evidence="2">
    <location>
        <begin position="242"/>
        <end position="266"/>
    </location>
</feature>
<reference evidence="3" key="1">
    <citation type="submission" date="2022-10" db="EMBL/GenBank/DDBJ databases">
        <title>Chitiniphilus purpureus sp. nov., a novel chitin-degrading bacterium isolated from crawfish pond sediment.</title>
        <authorList>
            <person name="Li K."/>
        </authorList>
    </citation>
    <scope>NUCLEOTIDE SEQUENCE</scope>
    <source>
        <strain evidence="3">CD1</strain>
    </source>
</reference>
<evidence type="ECO:0000259" key="2">
    <source>
        <dbReference type="Pfam" id="PF07589"/>
    </source>
</evidence>
<dbReference type="NCBIfam" id="TIGR02595">
    <property type="entry name" value="PEP_CTERM"/>
    <property type="match status" value="1"/>
</dbReference>
<dbReference type="InterPro" id="IPR013424">
    <property type="entry name" value="Ice-binding_C"/>
</dbReference>